<dbReference type="InterPro" id="IPR039425">
    <property type="entry name" value="RNA_pol_sigma-70-like"/>
</dbReference>
<comment type="caution">
    <text evidence="8">The sequence shown here is derived from an EMBL/GenBank/DDBJ whole genome shotgun (WGS) entry which is preliminary data.</text>
</comment>
<accession>A0A540VKV3</accession>
<dbReference type="CDD" id="cd06171">
    <property type="entry name" value="Sigma70_r4"/>
    <property type="match status" value="1"/>
</dbReference>
<name>A0A540VKV3_9CHLR</name>
<dbReference type="PANTHER" id="PTHR43133:SF57">
    <property type="entry name" value="RNA POLYMERASE SIGMA-70 FACTOR"/>
    <property type="match status" value="1"/>
</dbReference>
<gene>
    <name evidence="8" type="ORF">FKZ61_02740</name>
</gene>
<evidence type="ECO:0000256" key="1">
    <source>
        <dbReference type="ARBA" id="ARBA00010641"/>
    </source>
</evidence>
<dbReference type="InterPro" id="IPR007630">
    <property type="entry name" value="RNA_pol_sigma70_r4"/>
</dbReference>
<dbReference type="OrthoDB" id="157311at2"/>
<proteinExistence type="inferred from homology"/>
<dbReference type="Proteomes" id="UP000317371">
    <property type="component" value="Unassembled WGS sequence"/>
</dbReference>
<dbReference type="AlphaFoldDB" id="A0A540VKV3"/>
<dbReference type="InterPro" id="IPR036388">
    <property type="entry name" value="WH-like_DNA-bd_sf"/>
</dbReference>
<evidence type="ECO:0000256" key="3">
    <source>
        <dbReference type="ARBA" id="ARBA00023082"/>
    </source>
</evidence>
<dbReference type="GO" id="GO:0016987">
    <property type="term" value="F:sigma factor activity"/>
    <property type="evidence" value="ECO:0007669"/>
    <property type="project" value="UniProtKB-KW"/>
</dbReference>
<evidence type="ECO:0000256" key="2">
    <source>
        <dbReference type="ARBA" id="ARBA00023015"/>
    </source>
</evidence>
<dbReference type="PANTHER" id="PTHR43133">
    <property type="entry name" value="RNA POLYMERASE ECF-TYPE SIGMA FACTO"/>
    <property type="match status" value="1"/>
</dbReference>
<dbReference type="GO" id="GO:0006352">
    <property type="term" value="P:DNA-templated transcription initiation"/>
    <property type="evidence" value="ECO:0007669"/>
    <property type="project" value="InterPro"/>
</dbReference>
<reference evidence="8 9" key="1">
    <citation type="submission" date="2019-06" db="EMBL/GenBank/DDBJ databases">
        <title>Genome sequence of Litorilinea aerophila BAA-2444.</title>
        <authorList>
            <person name="Maclea K.S."/>
            <person name="Maurais E.G."/>
            <person name="Iannazzi L.C."/>
        </authorList>
    </citation>
    <scope>NUCLEOTIDE SEQUENCE [LARGE SCALE GENOMIC DNA]</scope>
    <source>
        <strain evidence="8 9">ATCC BAA-2444</strain>
    </source>
</reference>
<dbReference type="InterPro" id="IPR007627">
    <property type="entry name" value="RNA_pol_sigma70_r2"/>
</dbReference>
<dbReference type="InParanoid" id="A0A540VKV3"/>
<sequence>MPTIPRSSRRPAPGTRSLCGQFAFHPKAQIGRNFSRHRTSSRVRMLRGQNASMNRKSLKDCTEEELLAGAINLDEAALSELYDRYELKIYSYIYRRTSDQALSEDLTAQVFLKMLEAIRNERAWHSSFSGWLYRIAHNLVIDYYRSRDRQKQISLDEAPFMPDAQQNPVRAAEIQLTAEYLRSAINRLTEEQAQVISLRFLEGYSFAEIAAMMDKTEGAVKALQHRAVSTLRQLLAHEQFQ</sequence>
<dbReference type="SUPFAM" id="SSF88659">
    <property type="entry name" value="Sigma3 and sigma4 domains of RNA polymerase sigma factors"/>
    <property type="match status" value="1"/>
</dbReference>
<dbReference type="FunCoup" id="A0A540VKV3">
    <property type="interactions" value="7"/>
</dbReference>
<dbReference type="SUPFAM" id="SSF88946">
    <property type="entry name" value="Sigma2 domain of RNA polymerase sigma factors"/>
    <property type="match status" value="1"/>
</dbReference>
<dbReference type="Gene3D" id="1.10.10.10">
    <property type="entry name" value="Winged helix-like DNA-binding domain superfamily/Winged helix DNA-binding domain"/>
    <property type="match status" value="1"/>
</dbReference>
<comment type="similarity">
    <text evidence="1">Belongs to the sigma-70 factor family. ECF subfamily.</text>
</comment>
<dbReference type="InterPro" id="IPR014284">
    <property type="entry name" value="RNA_pol_sigma-70_dom"/>
</dbReference>
<dbReference type="GO" id="GO:0003677">
    <property type="term" value="F:DNA binding"/>
    <property type="evidence" value="ECO:0007669"/>
    <property type="project" value="UniProtKB-KW"/>
</dbReference>
<keyword evidence="9" id="KW-1185">Reference proteome</keyword>
<dbReference type="Pfam" id="PF04545">
    <property type="entry name" value="Sigma70_r4"/>
    <property type="match status" value="1"/>
</dbReference>
<dbReference type="InterPro" id="IPR013325">
    <property type="entry name" value="RNA_pol_sigma_r2"/>
</dbReference>
<evidence type="ECO:0000259" key="7">
    <source>
        <dbReference type="Pfam" id="PF04545"/>
    </source>
</evidence>
<keyword evidence="2" id="KW-0805">Transcription regulation</keyword>
<evidence type="ECO:0000313" key="8">
    <source>
        <dbReference type="EMBL" id="TQE97352.1"/>
    </source>
</evidence>
<keyword evidence="4" id="KW-0238">DNA-binding</keyword>
<dbReference type="Gene3D" id="1.10.1740.10">
    <property type="match status" value="1"/>
</dbReference>
<evidence type="ECO:0000313" key="9">
    <source>
        <dbReference type="Proteomes" id="UP000317371"/>
    </source>
</evidence>
<evidence type="ECO:0000256" key="5">
    <source>
        <dbReference type="ARBA" id="ARBA00023163"/>
    </source>
</evidence>
<feature type="domain" description="RNA polymerase sigma-70 region 4" evidence="7">
    <location>
        <begin position="184"/>
        <end position="233"/>
    </location>
</feature>
<feature type="domain" description="RNA polymerase sigma-70 region 2" evidence="6">
    <location>
        <begin position="81"/>
        <end position="149"/>
    </location>
</feature>
<dbReference type="NCBIfam" id="TIGR02937">
    <property type="entry name" value="sigma70-ECF"/>
    <property type="match status" value="1"/>
</dbReference>
<dbReference type="EMBL" id="VIGC01000003">
    <property type="protein sequence ID" value="TQE97352.1"/>
    <property type="molecule type" value="Genomic_DNA"/>
</dbReference>
<evidence type="ECO:0000256" key="4">
    <source>
        <dbReference type="ARBA" id="ARBA00023125"/>
    </source>
</evidence>
<dbReference type="Pfam" id="PF04542">
    <property type="entry name" value="Sigma70_r2"/>
    <property type="match status" value="1"/>
</dbReference>
<evidence type="ECO:0000259" key="6">
    <source>
        <dbReference type="Pfam" id="PF04542"/>
    </source>
</evidence>
<protein>
    <submittedName>
        <fullName evidence="8">Sigma-70 family RNA polymerase sigma factor</fullName>
    </submittedName>
</protein>
<keyword evidence="3" id="KW-0731">Sigma factor</keyword>
<organism evidence="8 9">
    <name type="scientific">Litorilinea aerophila</name>
    <dbReference type="NCBI Taxonomy" id="1204385"/>
    <lineage>
        <taxon>Bacteria</taxon>
        <taxon>Bacillati</taxon>
        <taxon>Chloroflexota</taxon>
        <taxon>Caldilineae</taxon>
        <taxon>Caldilineales</taxon>
        <taxon>Caldilineaceae</taxon>
        <taxon>Litorilinea</taxon>
    </lineage>
</organism>
<dbReference type="InterPro" id="IPR013324">
    <property type="entry name" value="RNA_pol_sigma_r3/r4-like"/>
</dbReference>
<keyword evidence="5" id="KW-0804">Transcription</keyword>